<feature type="region of interest" description="Disordered" evidence="1">
    <location>
        <begin position="160"/>
        <end position="190"/>
    </location>
</feature>
<sequence length="190" mass="21280">MHSPIGEYLQLEAGSAVELPSPQDPFEVPEIRRRPPLQPAFNLPQPLIQARWSLRLGDIPERRKALGTDSVWIGPVMSLADGALSLFLFQTFGYPLSELKSRVQSLTARERAANPDKLLEEPRMGSPMEGFAAVLTDGRPLPASSERLNERRVVITQLPTPLPEERGRQRGTEGVNESRNRMESQRQTMC</sequence>
<proteinExistence type="predicted"/>
<keyword evidence="3" id="KW-1185">Reference proteome</keyword>
<name>A0A4Z2HDR7_9TELE</name>
<protein>
    <submittedName>
        <fullName evidence="2">Uncharacterized protein</fullName>
    </submittedName>
</protein>
<evidence type="ECO:0000256" key="1">
    <source>
        <dbReference type="SAM" id="MobiDB-lite"/>
    </source>
</evidence>
<dbReference type="AlphaFoldDB" id="A0A4Z2HDR7"/>
<feature type="compositionally biased region" description="Basic and acidic residues" evidence="1">
    <location>
        <begin position="163"/>
        <end position="184"/>
    </location>
</feature>
<accession>A0A4Z2HDR7</accession>
<evidence type="ECO:0000313" key="3">
    <source>
        <dbReference type="Proteomes" id="UP000314294"/>
    </source>
</evidence>
<organism evidence="2 3">
    <name type="scientific">Liparis tanakae</name>
    <name type="common">Tanaka's snailfish</name>
    <dbReference type="NCBI Taxonomy" id="230148"/>
    <lineage>
        <taxon>Eukaryota</taxon>
        <taxon>Metazoa</taxon>
        <taxon>Chordata</taxon>
        <taxon>Craniata</taxon>
        <taxon>Vertebrata</taxon>
        <taxon>Euteleostomi</taxon>
        <taxon>Actinopterygii</taxon>
        <taxon>Neopterygii</taxon>
        <taxon>Teleostei</taxon>
        <taxon>Neoteleostei</taxon>
        <taxon>Acanthomorphata</taxon>
        <taxon>Eupercaria</taxon>
        <taxon>Perciformes</taxon>
        <taxon>Cottioidei</taxon>
        <taxon>Cottales</taxon>
        <taxon>Liparidae</taxon>
        <taxon>Liparis</taxon>
    </lineage>
</organism>
<evidence type="ECO:0000313" key="2">
    <source>
        <dbReference type="EMBL" id="TNN63856.1"/>
    </source>
</evidence>
<dbReference type="Proteomes" id="UP000314294">
    <property type="component" value="Unassembled WGS sequence"/>
</dbReference>
<gene>
    <name evidence="2" type="ORF">EYF80_025915</name>
</gene>
<dbReference type="EMBL" id="SRLO01000264">
    <property type="protein sequence ID" value="TNN63856.1"/>
    <property type="molecule type" value="Genomic_DNA"/>
</dbReference>
<reference evidence="2 3" key="1">
    <citation type="submission" date="2019-03" db="EMBL/GenBank/DDBJ databases">
        <title>First draft genome of Liparis tanakae, snailfish: a comprehensive survey of snailfish specific genes.</title>
        <authorList>
            <person name="Kim W."/>
            <person name="Song I."/>
            <person name="Jeong J.-H."/>
            <person name="Kim D."/>
            <person name="Kim S."/>
            <person name="Ryu S."/>
            <person name="Song J.Y."/>
            <person name="Lee S.K."/>
        </authorList>
    </citation>
    <scope>NUCLEOTIDE SEQUENCE [LARGE SCALE GENOMIC DNA]</scope>
    <source>
        <tissue evidence="2">Muscle</tissue>
    </source>
</reference>
<comment type="caution">
    <text evidence="2">The sequence shown here is derived from an EMBL/GenBank/DDBJ whole genome shotgun (WGS) entry which is preliminary data.</text>
</comment>